<keyword evidence="6" id="KW-0175">Coiled coil</keyword>
<dbReference type="GO" id="GO:0003777">
    <property type="term" value="F:microtubule motor activity"/>
    <property type="evidence" value="ECO:0007669"/>
    <property type="project" value="InterPro"/>
</dbReference>
<evidence type="ECO:0000256" key="9">
    <source>
        <dbReference type="ARBA" id="ARBA00034704"/>
    </source>
</evidence>
<evidence type="ECO:0000256" key="3">
    <source>
        <dbReference type="ARBA" id="ARBA00022701"/>
    </source>
</evidence>
<evidence type="ECO:0000259" key="13">
    <source>
        <dbReference type="PROSITE" id="PS50067"/>
    </source>
</evidence>
<dbReference type="FunFam" id="3.40.850.10:FF:000019">
    <property type="entry name" value="Kinesin-like protein KIN-5D"/>
    <property type="match status" value="1"/>
</dbReference>
<dbReference type="Gene3D" id="3.40.50.1000">
    <property type="entry name" value="HAD superfamily/HAD-like"/>
    <property type="match status" value="1"/>
</dbReference>
<dbReference type="InterPro" id="IPR019821">
    <property type="entry name" value="Kinesin_motor_CS"/>
</dbReference>
<dbReference type="SMART" id="SM00129">
    <property type="entry name" value="KISc"/>
    <property type="match status" value="1"/>
</dbReference>
<evidence type="ECO:0000256" key="4">
    <source>
        <dbReference type="ARBA" id="ARBA00022741"/>
    </source>
</evidence>
<name>A0A1V9Y8B6_9STRA</name>
<evidence type="ECO:0000256" key="2">
    <source>
        <dbReference type="ARBA" id="ARBA00022490"/>
    </source>
</evidence>
<reference evidence="15 16" key="1">
    <citation type="journal article" date="2014" name="Genome Biol. Evol.">
        <title>The secreted proteins of Achlya hypogyna and Thraustotheca clavata identify the ancestral oomycete secretome and reveal gene acquisitions by horizontal gene transfer.</title>
        <authorList>
            <person name="Misner I."/>
            <person name="Blouin N."/>
            <person name="Leonard G."/>
            <person name="Richards T.A."/>
            <person name="Lane C.E."/>
        </authorList>
    </citation>
    <scope>NUCLEOTIDE SEQUENCE [LARGE SCALE GENOMIC DNA]</scope>
    <source>
        <strain evidence="15 16">ATCC 34112</strain>
    </source>
</reference>
<feature type="binding site" evidence="10">
    <location>
        <begin position="353"/>
        <end position="360"/>
    </location>
    <ligand>
        <name>ATP</name>
        <dbReference type="ChEBI" id="CHEBI:30616"/>
    </ligand>
</feature>
<feature type="non-terminal residue" evidence="15">
    <location>
        <position position="696"/>
    </location>
</feature>
<keyword evidence="7 10" id="KW-0505">Motor protein</keyword>
<evidence type="ECO:0000256" key="8">
    <source>
        <dbReference type="ARBA" id="ARBA00023212"/>
    </source>
</evidence>
<dbReference type="Pfam" id="PF03031">
    <property type="entry name" value="NIF"/>
    <property type="match status" value="1"/>
</dbReference>
<sequence length="696" mass="78204">MSATVAQYPVMAASLGAFRKAHATTEGSERIALVLDMDECLVHTKILSEKKQDYRQDEERPESTNFDYPESFQVVMEDGERVIVNKRPGLDVFLKEASVHFDLYVFTAGLEMYGKPILDVLDPTNTLFKGRFFRTSCTMKRGFFMKDLRSIRSDLSKVVLVDNNPVSFLPQPSNGIPVPSFYDDVHDRTLESLTKVVMTLRNVTDVRPRLHQLFRLADLLAEHRKLLWTIMTSPCCGHSWSDPKVPHLCSMIEPSTTLETVIPSRNKGFAEAIQVFIRIRPLIDRETSNASSSHFIRATSNDTIEVQTAESNIKCKYDAVFGPSMSQEDVYDQVKECTEAFLNGFNATLFAYGQTGSGKSYTMFGAEADISRFRPGLAKSQAGIIPRAIKDIFAGMIKMSSEQECSLYCSFVQIYNENIYDLLRDGNMDKPLTIHEDRTNGIYVEGLSEYVVRSVHDCLALLQCGEENRAVRATHMNLVSSRSHSAFQIFLESKRKDGTLTKSKFNLVDLAGSEKWHGDSAMQYNHVSEMTNINLSLHTLGRCIGALSTKGNSHVPYRDSKLTRLLQDSLGGNTKTRIIATLSPSIDCVDESISTLKFADRAKQVMVCVRVNEQRVIDPAYVDKLEQEINQLRGIISSFGSNNEEASSNQVESQLVKLLKENSELKAQNAKLTKECDERPNNRIGTSPESMDLDRK</sequence>
<dbReference type="PRINTS" id="PR00380">
    <property type="entry name" value="KINESINHEAVY"/>
</dbReference>
<dbReference type="CDD" id="cd07521">
    <property type="entry name" value="HAD_FCP1-like"/>
    <property type="match status" value="1"/>
</dbReference>
<dbReference type="Proteomes" id="UP000243217">
    <property type="component" value="Unassembled WGS sequence"/>
</dbReference>
<dbReference type="InterPro" id="IPR001752">
    <property type="entry name" value="Kinesin_motor_dom"/>
</dbReference>
<dbReference type="InterPro" id="IPR036961">
    <property type="entry name" value="Kinesin_motor_dom_sf"/>
</dbReference>
<dbReference type="PANTHER" id="PTHR47968:SF36">
    <property type="entry name" value="KINESIN HEAVY CHAIN ISOFORM X1"/>
    <property type="match status" value="1"/>
</dbReference>
<dbReference type="GO" id="GO:0007018">
    <property type="term" value="P:microtubule-based movement"/>
    <property type="evidence" value="ECO:0007669"/>
    <property type="project" value="InterPro"/>
</dbReference>
<dbReference type="SUPFAM" id="SSF52540">
    <property type="entry name" value="P-loop containing nucleoside triphosphate hydrolases"/>
    <property type="match status" value="1"/>
</dbReference>
<feature type="region of interest" description="Disordered" evidence="12">
    <location>
        <begin position="670"/>
        <end position="696"/>
    </location>
</feature>
<dbReference type="InterPro" id="IPR027640">
    <property type="entry name" value="Kinesin-like_fam"/>
</dbReference>
<keyword evidence="3 11" id="KW-0493">Microtubule</keyword>
<dbReference type="InterPro" id="IPR011948">
    <property type="entry name" value="Dullard_phosphatase"/>
</dbReference>
<dbReference type="EMBL" id="JNBS01004867">
    <property type="protein sequence ID" value="OQR81939.1"/>
    <property type="molecule type" value="Genomic_DNA"/>
</dbReference>
<accession>A0A1V9Y8B6</accession>
<dbReference type="SMART" id="SM00577">
    <property type="entry name" value="CPDc"/>
    <property type="match status" value="1"/>
</dbReference>
<evidence type="ECO:0000259" key="14">
    <source>
        <dbReference type="PROSITE" id="PS50969"/>
    </source>
</evidence>
<comment type="similarity">
    <text evidence="9">Belongs to the TRAFAC class myosin-kinesin ATPase superfamily. Kinesin family. KIN-5/BimC subfamily.</text>
</comment>
<feature type="domain" description="Kinesin motor" evidence="13">
    <location>
        <begin position="272"/>
        <end position="605"/>
    </location>
</feature>
<dbReference type="NCBIfam" id="TIGR02251">
    <property type="entry name" value="HIF-SF_euk"/>
    <property type="match status" value="1"/>
</dbReference>
<gene>
    <name evidence="15" type="ORF">THRCLA_11277</name>
</gene>
<protein>
    <recommendedName>
        <fullName evidence="11">Kinesin-like protein</fullName>
    </recommendedName>
</protein>
<dbReference type="InterPro" id="IPR036412">
    <property type="entry name" value="HAD-like_sf"/>
</dbReference>
<evidence type="ECO:0000256" key="11">
    <source>
        <dbReference type="RuleBase" id="RU000394"/>
    </source>
</evidence>
<dbReference type="PROSITE" id="PS50067">
    <property type="entry name" value="KINESIN_MOTOR_2"/>
    <property type="match status" value="1"/>
</dbReference>
<dbReference type="AlphaFoldDB" id="A0A1V9Y8B6"/>
<dbReference type="GO" id="GO:0005874">
    <property type="term" value="C:microtubule"/>
    <property type="evidence" value="ECO:0007669"/>
    <property type="project" value="UniProtKB-KW"/>
</dbReference>
<dbReference type="Pfam" id="PF00225">
    <property type="entry name" value="Kinesin"/>
    <property type="match status" value="1"/>
</dbReference>
<comment type="caution">
    <text evidence="15">The sequence shown here is derived from an EMBL/GenBank/DDBJ whole genome shotgun (WGS) entry which is preliminary data.</text>
</comment>
<evidence type="ECO:0000256" key="10">
    <source>
        <dbReference type="PROSITE-ProRule" id="PRU00283"/>
    </source>
</evidence>
<dbReference type="PROSITE" id="PS50969">
    <property type="entry name" value="FCP1"/>
    <property type="match status" value="1"/>
</dbReference>
<dbReference type="GO" id="GO:0008017">
    <property type="term" value="F:microtubule binding"/>
    <property type="evidence" value="ECO:0007669"/>
    <property type="project" value="InterPro"/>
</dbReference>
<dbReference type="CDD" id="cd00106">
    <property type="entry name" value="KISc"/>
    <property type="match status" value="1"/>
</dbReference>
<evidence type="ECO:0000313" key="15">
    <source>
        <dbReference type="EMBL" id="OQR81939.1"/>
    </source>
</evidence>
<organism evidence="15 16">
    <name type="scientific">Thraustotheca clavata</name>
    <dbReference type="NCBI Taxonomy" id="74557"/>
    <lineage>
        <taxon>Eukaryota</taxon>
        <taxon>Sar</taxon>
        <taxon>Stramenopiles</taxon>
        <taxon>Oomycota</taxon>
        <taxon>Saprolegniomycetes</taxon>
        <taxon>Saprolegniales</taxon>
        <taxon>Achlyaceae</taxon>
        <taxon>Thraustotheca</taxon>
    </lineage>
</organism>
<evidence type="ECO:0000256" key="7">
    <source>
        <dbReference type="ARBA" id="ARBA00023175"/>
    </source>
</evidence>
<keyword evidence="2" id="KW-0963">Cytoplasm</keyword>
<keyword evidence="8" id="KW-0206">Cytoskeleton</keyword>
<evidence type="ECO:0000256" key="5">
    <source>
        <dbReference type="ARBA" id="ARBA00022840"/>
    </source>
</evidence>
<keyword evidence="16" id="KW-1185">Reference proteome</keyword>
<proteinExistence type="inferred from homology"/>
<evidence type="ECO:0000313" key="16">
    <source>
        <dbReference type="Proteomes" id="UP000243217"/>
    </source>
</evidence>
<feature type="domain" description="FCP1 homology" evidence="14">
    <location>
        <begin position="26"/>
        <end position="200"/>
    </location>
</feature>
<evidence type="ECO:0000256" key="12">
    <source>
        <dbReference type="SAM" id="MobiDB-lite"/>
    </source>
</evidence>
<feature type="compositionally biased region" description="Basic and acidic residues" evidence="12">
    <location>
        <begin position="672"/>
        <end position="681"/>
    </location>
</feature>
<dbReference type="GO" id="GO:0016791">
    <property type="term" value="F:phosphatase activity"/>
    <property type="evidence" value="ECO:0007669"/>
    <property type="project" value="InterPro"/>
</dbReference>
<dbReference type="InterPro" id="IPR027417">
    <property type="entry name" value="P-loop_NTPase"/>
</dbReference>
<evidence type="ECO:0000256" key="1">
    <source>
        <dbReference type="ARBA" id="ARBA00004245"/>
    </source>
</evidence>
<dbReference type="PANTHER" id="PTHR47968">
    <property type="entry name" value="CENTROMERE PROTEIN E"/>
    <property type="match status" value="1"/>
</dbReference>
<dbReference type="OrthoDB" id="123929at2759"/>
<dbReference type="PROSITE" id="PS00411">
    <property type="entry name" value="KINESIN_MOTOR_1"/>
    <property type="match status" value="1"/>
</dbReference>
<keyword evidence="5 10" id="KW-0067">ATP-binding</keyword>
<dbReference type="STRING" id="74557.A0A1V9Y8B6"/>
<dbReference type="GO" id="GO:0005524">
    <property type="term" value="F:ATP binding"/>
    <property type="evidence" value="ECO:0007669"/>
    <property type="project" value="UniProtKB-UniRule"/>
</dbReference>
<evidence type="ECO:0000256" key="6">
    <source>
        <dbReference type="ARBA" id="ARBA00023054"/>
    </source>
</evidence>
<dbReference type="InterPro" id="IPR004274">
    <property type="entry name" value="FCP1_dom"/>
</dbReference>
<dbReference type="SUPFAM" id="SSF56784">
    <property type="entry name" value="HAD-like"/>
    <property type="match status" value="1"/>
</dbReference>
<dbReference type="GO" id="GO:0007010">
    <property type="term" value="P:cytoskeleton organization"/>
    <property type="evidence" value="ECO:0007669"/>
    <property type="project" value="UniProtKB-ARBA"/>
</dbReference>
<keyword evidence="4 10" id="KW-0547">Nucleotide-binding</keyword>
<dbReference type="Gene3D" id="3.40.850.10">
    <property type="entry name" value="Kinesin motor domain"/>
    <property type="match status" value="1"/>
</dbReference>
<dbReference type="InterPro" id="IPR023214">
    <property type="entry name" value="HAD_sf"/>
</dbReference>
<comment type="subcellular location">
    <subcellularLocation>
        <location evidence="1">Cytoplasm</location>
        <location evidence="1">Cytoskeleton</location>
    </subcellularLocation>
</comment>